<comment type="caution">
    <text evidence="1">The sequence shown here is derived from an EMBL/GenBank/DDBJ whole genome shotgun (WGS) entry which is preliminary data.</text>
</comment>
<dbReference type="AlphaFoldDB" id="A0A8S1W9W8"/>
<dbReference type="PANTHER" id="PTHR45619">
    <property type="entry name" value="SERINE/THREONINE-PROTEIN PHOSPHATASE PP2A-RELATED"/>
    <property type="match status" value="1"/>
</dbReference>
<accession>A0A8S1W9W8</accession>
<organism evidence="1 2">
    <name type="scientific">Paramecium octaurelia</name>
    <dbReference type="NCBI Taxonomy" id="43137"/>
    <lineage>
        <taxon>Eukaryota</taxon>
        <taxon>Sar</taxon>
        <taxon>Alveolata</taxon>
        <taxon>Ciliophora</taxon>
        <taxon>Intramacronucleata</taxon>
        <taxon>Oligohymenophorea</taxon>
        <taxon>Peniculida</taxon>
        <taxon>Parameciidae</taxon>
        <taxon>Paramecium</taxon>
    </lineage>
</organism>
<dbReference type="EMBL" id="CAJJDP010000084">
    <property type="protein sequence ID" value="CAD8185195.1"/>
    <property type="molecule type" value="Genomic_DNA"/>
</dbReference>
<proteinExistence type="predicted"/>
<gene>
    <name evidence="1" type="ORF">POCTA_138.1.T0850031</name>
</gene>
<dbReference type="OrthoDB" id="1930084at2759"/>
<evidence type="ECO:0008006" key="3">
    <source>
        <dbReference type="Google" id="ProtNLM"/>
    </source>
</evidence>
<reference evidence="1" key="1">
    <citation type="submission" date="2021-01" db="EMBL/GenBank/DDBJ databases">
        <authorList>
            <consortium name="Genoscope - CEA"/>
            <person name="William W."/>
        </authorList>
    </citation>
    <scope>NUCLEOTIDE SEQUENCE</scope>
</reference>
<name>A0A8S1W9W8_PAROT</name>
<dbReference type="Proteomes" id="UP000683925">
    <property type="component" value="Unassembled WGS sequence"/>
</dbReference>
<protein>
    <recommendedName>
        <fullName evidence="3">Protein-serine/threonine phosphatase</fullName>
    </recommendedName>
</protein>
<dbReference type="InterPro" id="IPR047129">
    <property type="entry name" value="PPA2-like"/>
</dbReference>
<sequence length="91" mass="10451">MDKQLNQGTMKTQLKGSQNSMFREIMIEESNAQRVNAPICADVHGQFFDLMKYFKVGGDCPDNTIYSLATQLIEDLTPFESELCRHYKIVK</sequence>
<evidence type="ECO:0000313" key="2">
    <source>
        <dbReference type="Proteomes" id="UP000683925"/>
    </source>
</evidence>
<keyword evidence="2" id="KW-1185">Reference proteome</keyword>
<dbReference type="GO" id="GO:0004722">
    <property type="term" value="F:protein serine/threonine phosphatase activity"/>
    <property type="evidence" value="ECO:0007669"/>
    <property type="project" value="InterPro"/>
</dbReference>
<evidence type="ECO:0000313" key="1">
    <source>
        <dbReference type="EMBL" id="CAD8185195.1"/>
    </source>
</evidence>